<evidence type="ECO:0000256" key="1">
    <source>
        <dbReference type="SAM" id="MobiDB-lite"/>
    </source>
</evidence>
<dbReference type="EMBL" id="LGRX02023913">
    <property type="protein sequence ID" value="KAK3254212.1"/>
    <property type="molecule type" value="Genomic_DNA"/>
</dbReference>
<dbReference type="Proteomes" id="UP001190700">
    <property type="component" value="Unassembled WGS sequence"/>
</dbReference>
<dbReference type="AlphaFoldDB" id="A0AAE0F7G2"/>
<accession>A0AAE0F7G2</accession>
<evidence type="ECO:0000313" key="2">
    <source>
        <dbReference type="EMBL" id="KAK3254212.1"/>
    </source>
</evidence>
<proteinExistence type="predicted"/>
<protein>
    <submittedName>
        <fullName evidence="2">Uncharacterized protein</fullName>
    </submittedName>
</protein>
<evidence type="ECO:0000313" key="3">
    <source>
        <dbReference type="Proteomes" id="UP001190700"/>
    </source>
</evidence>
<keyword evidence="3" id="KW-1185">Reference proteome</keyword>
<feature type="region of interest" description="Disordered" evidence="1">
    <location>
        <begin position="1"/>
        <end position="30"/>
    </location>
</feature>
<reference evidence="2 3" key="1">
    <citation type="journal article" date="2015" name="Genome Biol. Evol.">
        <title>Comparative Genomics of a Bacterivorous Green Alga Reveals Evolutionary Causalities and Consequences of Phago-Mixotrophic Mode of Nutrition.</title>
        <authorList>
            <person name="Burns J.A."/>
            <person name="Paasch A."/>
            <person name="Narechania A."/>
            <person name="Kim E."/>
        </authorList>
    </citation>
    <scope>NUCLEOTIDE SEQUENCE [LARGE SCALE GENOMIC DNA]</scope>
    <source>
        <strain evidence="2 3">PLY_AMNH</strain>
    </source>
</reference>
<gene>
    <name evidence="2" type="ORF">CYMTET_36567</name>
</gene>
<name>A0AAE0F7G2_9CHLO</name>
<comment type="caution">
    <text evidence="2">The sequence shown here is derived from an EMBL/GenBank/DDBJ whole genome shotgun (WGS) entry which is preliminary data.</text>
</comment>
<organism evidence="2 3">
    <name type="scientific">Cymbomonas tetramitiformis</name>
    <dbReference type="NCBI Taxonomy" id="36881"/>
    <lineage>
        <taxon>Eukaryota</taxon>
        <taxon>Viridiplantae</taxon>
        <taxon>Chlorophyta</taxon>
        <taxon>Pyramimonadophyceae</taxon>
        <taxon>Pyramimonadales</taxon>
        <taxon>Pyramimonadaceae</taxon>
        <taxon>Cymbomonas</taxon>
    </lineage>
</organism>
<sequence>MLQRLRFGPRGNCGQPLEENASTHTDISGVHSSLEDQRDVRDWTHPIFVPFSCGFDYRYWDPRFPYPGYVFQKHGAEAVAEETRSSQAYGGRLVQEVLESLRDIMVGSTVTKSDRESARFEILAGFAAIARPLEAVPEAVRDATRELLSFGLLEEAAGSGPAPEFRGVAKWPLPAGRWTSTRADAKKRMKAVKAWGTTMLAGLAVAPALVGGSGAPGPVSAGKRDSWSVDCSKQVSARVLAEGAKLREALLRFRSEHSWKRPGQALEAHDFPEMVWARPMLEDEGCDIDELPRRSEASTDDWCVQVHFLRGRVTAMQVFARGKDPGARFEDVMDDSFARKRARSPSPPAAAKRVHFDPAVAAGGGSTALALMPGRRDDLAQRRGCAP</sequence>